<evidence type="ECO:0000256" key="2">
    <source>
        <dbReference type="SAM" id="Phobius"/>
    </source>
</evidence>
<feature type="region of interest" description="Disordered" evidence="1">
    <location>
        <begin position="225"/>
        <end position="244"/>
    </location>
</feature>
<protein>
    <submittedName>
        <fullName evidence="3">Uncharacterized protein</fullName>
    </submittedName>
</protein>
<comment type="caution">
    <text evidence="3">The sequence shown here is derived from an EMBL/GenBank/DDBJ whole genome shotgun (WGS) entry which is preliminary data.</text>
</comment>
<proteinExistence type="predicted"/>
<name>A0A1Y2KXG2_9PROT</name>
<keyword evidence="2" id="KW-0812">Transmembrane</keyword>
<gene>
    <name evidence="3" type="ORF">TMES_16425</name>
</gene>
<evidence type="ECO:0000313" key="4">
    <source>
        <dbReference type="Proteomes" id="UP000193391"/>
    </source>
</evidence>
<reference evidence="3 4" key="1">
    <citation type="submission" date="2014-03" db="EMBL/GenBank/DDBJ databases">
        <title>The draft genome sequence of Thalassospira mesophila JCM 18969.</title>
        <authorList>
            <person name="Lai Q."/>
            <person name="Shao Z."/>
        </authorList>
    </citation>
    <scope>NUCLEOTIDE SEQUENCE [LARGE SCALE GENOMIC DNA]</scope>
    <source>
        <strain evidence="3 4">JCM 18969</strain>
    </source>
</reference>
<dbReference type="AlphaFoldDB" id="A0A1Y2KXG2"/>
<evidence type="ECO:0000256" key="1">
    <source>
        <dbReference type="SAM" id="MobiDB-lite"/>
    </source>
</evidence>
<dbReference type="OrthoDB" id="7360750at2"/>
<feature type="compositionally biased region" description="Basic and acidic residues" evidence="1">
    <location>
        <begin position="91"/>
        <end position="115"/>
    </location>
</feature>
<feature type="transmembrane region" description="Helical" evidence="2">
    <location>
        <begin position="173"/>
        <end position="194"/>
    </location>
</feature>
<sequence length="244" mass="26444">MNISEFENLLDQHGWDISSWPEPLRQEGNRFVAQNDEAAELIRHLHALEDDFAADPVPMGRHKAIDDIFGAIEAAESKAASGDDDDNNNDDDYRQNGTEADKAPMTDLSADHRAPLSEPGPAETARRHVPPGSPRKVLHNHHLAPGDGIAGTAGRVTARPDMPVTASNVSRTYVLSAVGMVLCVVFGFVFGVTFTARQGLSNMAEADELPVARIVDRHLYDLALPDNDRTGDETGTDGAEEKTK</sequence>
<keyword evidence="4" id="KW-1185">Reference proteome</keyword>
<dbReference type="EMBL" id="JFKA01000008">
    <property type="protein sequence ID" value="OSQ37027.1"/>
    <property type="molecule type" value="Genomic_DNA"/>
</dbReference>
<dbReference type="RefSeq" id="WP_085584520.1">
    <property type="nucleotide sequence ID" value="NZ_JFKA01000008.1"/>
</dbReference>
<dbReference type="STRING" id="1293891.TMES_16425"/>
<evidence type="ECO:0000313" key="3">
    <source>
        <dbReference type="EMBL" id="OSQ37027.1"/>
    </source>
</evidence>
<feature type="region of interest" description="Disordered" evidence="1">
    <location>
        <begin position="77"/>
        <end position="155"/>
    </location>
</feature>
<dbReference type="Proteomes" id="UP000193391">
    <property type="component" value="Unassembled WGS sequence"/>
</dbReference>
<accession>A0A1Y2KXG2</accession>
<organism evidence="3 4">
    <name type="scientific">Thalassospira mesophila</name>
    <dbReference type="NCBI Taxonomy" id="1293891"/>
    <lineage>
        <taxon>Bacteria</taxon>
        <taxon>Pseudomonadati</taxon>
        <taxon>Pseudomonadota</taxon>
        <taxon>Alphaproteobacteria</taxon>
        <taxon>Rhodospirillales</taxon>
        <taxon>Thalassospiraceae</taxon>
        <taxon>Thalassospira</taxon>
    </lineage>
</organism>
<keyword evidence="2" id="KW-0472">Membrane</keyword>
<keyword evidence="2" id="KW-1133">Transmembrane helix</keyword>